<sequence>MRILKVPDIEHLLYEVRYLSRYIEEEFLFKIGLSFHAGRSEARMLKVSSIVPKLPVPVSKEGGGDPQSWKKKKLGGIATSANKAPPSSSPARLHIPEDVLNHQCIGRRRANALVKYLQGEYKQKYDLRTKKVKVLEKELTECKTELANIVHSVSLQNQQIDRLQIDFEGVQAMITQLRKDQKTSVEKVATLEVENKRSRTLLAEEEAALSDLESSRIIEDFKKSIAFRTIIQDHIQEARDHTYDGVRLMQQKTGVTVEGLTPSKASGDPSSDFDGGEIESELQKTFALEVDDEIVDIE</sequence>
<accession>A0ABD0UE83</accession>
<dbReference type="EMBL" id="JANQDX010000015">
    <property type="protein sequence ID" value="KAL0911055.1"/>
    <property type="molecule type" value="Genomic_DNA"/>
</dbReference>
<name>A0ABD0UE83_DENTH</name>
<proteinExistence type="predicted"/>
<dbReference type="AlphaFoldDB" id="A0ABD0UE83"/>
<evidence type="ECO:0000313" key="1">
    <source>
        <dbReference type="EMBL" id="KAL0911055.1"/>
    </source>
</evidence>
<keyword evidence="2" id="KW-1185">Reference proteome</keyword>
<reference evidence="1 2" key="1">
    <citation type="journal article" date="2024" name="Plant Biotechnol. J.">
        <title>Dendrobium thyrsiflorum genome and its molecular insights into genes involved in important horticultural traits.</title>
        <authorList>
            <person name="Chen B."/>
            <person name="Wang J.Y."/>
            <person name="Zheng P.J."/>
            <person name="Li K.L."/>
            <person name="Liang Y.M."/>
            <person name="Chen X.F."/>
            <person name="Zhang C."/>
            <person name="Zhao X."/>
            <person name="He X."/>
            <person name="Zhang G.Q."/>
            <person name="Liu Z.J."/>
            <person name="Xu Q."/>
        </authorList>
    </citation>
    <scope>NUCLEOTIDE SEQUENCE [LARGE SCALE GENOMIC DNA]</scope>
    <source>
        <strain evidence="1">GZMU011</strain>
    </source>
</reference>
<evidence type="ECO:0000313" key="2">
    <source>
        <dbReference type="Proteomes" id="UP001552299"/>
    </source>
</evidence>
<gene>
    <name evidence="1" type="ORF">M5K25_019158</name>
</gene>
<organism evidence="1 2">
    <name type="scientific">Dendrobium thyrsiflorum</name>
    <name type="common">Pinecone-like raceme dendrobium</name>
    <name type="synonym">Orchid</name>
    <dbReference type="NCBI Taxonomy" id="117978"/>
    <lineage>
        <taxon>Eukaryota</taxon>
        <taxon>Viridiplantae</taxon>
        <taxon>Streptophyta</taxon>
        <taxon>Embryophyta</taxon>
        <taxon>Tracheophyta</taxon>
        <taxon>Spermatophyta</taxon>
        <taxon>Magnoliopsida</taxon>
        <taxon>Liliopsida</taxon>
        <taxon>Asparagales</taxon>
        <taxon>Orchidaceae</taxon>
        <taxon>Epidendroideae</taxon>
        <taxon>Malaxideae</taxon>
        <taxon>Dendrobiinae</taxon>
        <taxon>Dendrobium</taxon>
    </lineage>
</organism>
<comment type="caution">
    <text evidence="1">The sequence shown here is derived from an EMBL/GenBank/DDBJ whole genome shotgun (WGS) entry which is preliminary data.</text>
</comment>
<protein>
    <submittedName>
        <fullName evidence="1">Uncharacterized protein</fullName>
    </submittedName>
</protein>
<dbReference type="Proteomes" id="UP001552299">
    <property type="component" value="Unassembled WGS sequence"/>
</dbReference>